<dbReference type="EMBL" id="JANBOH010000077">
    <property type="protein sequence ID" value="KAJ1646040.1"/>
    <property type="molecule type" value="Genomic_DNA"/>
</dbReference>
<accession>A0A9W8CL25</accession>
<protein>
    <submittedName>
        <fullName evidence="2">Uncharacterized protein</fullName>
    </submittedName>
</protein>
<feature type="compositionally biased region" description="Acidic residues" evidence="1">
    <location>
        <begin position="44"/>
        <end position="64"/>
    </location>
</feature>
<feature type="compositionally biased region" description="Acidic residues" evidence="1">
    <location>
        <begin position="20"/>
        <end position="29"/>
    </location>
</feature>
<sequence length="154" mass="17106">MSAVFYEENESDLQANRENEDPDCSEYDDRDISSDGKHGHSLQDEAEQEEDAETDDNDYDDIKDDIDSHSYPSSIREIHAGEAADEYDGWSEMVSEVSSNSLSDSFDEHGFSDDSSMVSFVNGPPMLGKQYPQSGTDNPMHISDKLTVASSPFS</sequence>
<feature type="non-terminal residue" evidence="2">
    <location>
        <position position="1"/>
    </location>
</feature>
<gene>
    <name evidence="2" type="ORF">LPJ64_002418</name>
</gene>
<name>A0A9W8CL25_9FUNG</name>
<evidence type="ECO:0000313" key="2">
    <source>
        <dbReference type="EMBL" id="KAJ1646040.1"/>
    </source>
</evidence>
<dbReference type="AlphaFoldDB" id="A0A9W8CL25"/>
<reference evidence="2" key="1">
    <citation type="submission" date="2022-07" db="EMBL/GenBank/DDBJ databases">
        <title>Phylogenomic reconstructions and comparative analyses of Kickxellomycotina fungi.</title>
        <authorList>
            <person name="Reynolds N.K."/>
            <person name="Stajich J.E."/>
            <person name="Barry K."/>
            <person name="Grigoriev I.V."/>
            <person name="Crous P."/>
            <person name="Smith M.E."/>
        </authorList>
    </citation>
    <scope>NUCLEOTIDE SEQUENCE</scope>
    <source>
        <strain evidence="2">NBRC 105413</strain>
    </source>
</reference>
<proteinExistence type="predicted"/>
<evidence type="ECO:0000256" key="1">
    <source>
        <dbReference type="SAM" id="MobiDB-lite"/>
    </source>
</evidence>
<evidence type="ECO:0000313" key="3">
    <source>
        <dbReference type="Proteomes" id="UP001145021"/>
    </source>
</evidence>
<keyword evidence="3" id="KW-1185">Reference proteome</keyword>
<feature type="compositionally biased region" description="Basic and acidic residues" evidence="1">
    <location>
        <begin position="30"/>
        <end position="43"/>
    </location>
</feature>
<organism evidence="2 3">
    <name type="scientific">Coemansia asiatica</name>
    <dbReference type="NCBI Taxonomy" id="1052880"/>
    <lineage>
        <taxon>Eukaryota</taxon>
        <taxon>Fungi</taxon>
        <taxon>Fungi incertae sedis</taxon>
        <taxon>Zoopagomycota</taxon>
        <taxon>Kickxellomycotina</taxon>
        <taxon>Kickxellomycetes</taxon>
        <taxon>Kickxellales</taxon>
        <taxon>Kickxellaceae</taxon>
        <taxon>Coemansia</taxon>
    </lineage>
</organism>
<feature type="region of interest" description="Disordered" evidence="1">
    <location>
        <begin position="1"/>
        <end position="74"/>
    </location>
</feature>
<feature type="region of interest" description="Disordered" evidence="1">
    <location>
        <begin position="116"/>
        <end position="154"/>
    </location>
</feature>
<comment type="caution">
    <text evidence="2">The sequence shown here is derived from an EMBL/GenBank/DDBJ whole genome shotgun (WGS) entry which is preliminary data.</text>
</comment>
<dbReference type="Proteomes" id="UP001145021">
    <property type="component" value="Unassembled WGS sequence"/>
</dbReference>